<keyword evidence="3" id="KW-1185">Reference proteome</keyword>
<protein>
    <recommendedName>
        <fullName evidence="4">Thioredoxin domain-containing protein</fullName>
    </recommendedName>
</protein>
<proteinExistence type="predicted"/>
<evidence type="ECO:0000313" key="3">
    <source>
        <dbReference type="Proteomes" id="UP000193450"/>
    </source>
</evidence>
<keyword evidence="1" id="KW-0732">Signal</keyword>
<dbReference type="STRING" id="716816.BST96_04625"/>
<dbReference type="Proteomes" id="UP000193450">
    <property type="component" value="Chromosome"/>
</dbReference>
<feature type="signal peptide" evidence="1">
    <location>
        <begin position="1"/>
        <end position="23"/>
    </location>
</feature>
<name>A0A1X9N5T6_9GAMM</name>
<evidence type="ECO:0008006" key="4">
    <source>
        <dbReference type="Google" id="ProtNLM"/>
    </source>
</evidence>
<dbReference type="OrthoDB" id="9796554at2"/>
<evidence type="ECO:0000256" key="1">
    <source>
        <dbReference type="SAM" id="SignalP"/>
    </source>
</evidence>
<evidence type="ECO:0000313" key="2">
    <source>
        <dbReference type="EMBL" id="ARN73460.1"/>
    </source>
</evidence>
<dbReference type="AlphaFoldDB" id="A0A1X9N5T6"/>
<feature type="chain" id="PRO_5013118442" description="Thioredoxin domain-containing protein" evidence="1">
    <location>
        <begin position="24"/>
        <end position="196"/>
    </location>
</feature>
<organism evidence="2 3">
    <name type="scientific">Oceanicoccus sagamiensis</name>
    <dbReference type="NCBI Taxonomy" id="716816"/>
    <lineage>
        <taxon>Bacteria</taxon>
        <taxon>Pseudomonadati</taxon>
        <taxon>Pseudomonadota</taxon>
        <taxon>Gammaproteobacteria</taxon>
        <taxon>Cellvibrionales</taxon>
        <taxon>Spongiibacteraceae</taxon>
        <taxon>Oceanicoccus</taxon>
    </lineage>
</organism>
<gene>
    <name evidence="2" type="ORF">BST96_04625</name>
</gene>
<reference evidence="2 3" key="1">
    <citation type="submission" date="2016-11" db="EMBL/GenBank/DDBJ databases">
        <title>Trade-off between light-utilization and light-protection in marine flavobacteria.</title>
        <authorList>
            <person name="Kumagai Y."/>
        </authorList>
    </citation>
    <scope>NUCLEOTIDE SEQUENCE [LARGE SCALE GENOMIC DNA]</scope>
    <source>
        <strain evidence="2 3">NBRC 107125</strain>
    </source>
</reference>
<dbReference type="KEGG" id="osg:BST96_04625"/>
<dbReference type="EMBL" id="CP019343">
    <property type="protein sequence ID" value="ARN73460.1"/>
    <property type="molecule type" value="Genomic_DNA"/>
</dbReference>
<dbReference type="RefSeq" id="WP_085757572.1">
    <property type="nucleotide sequence ID" value="NZ_CP019343.1"/>
</dbReference>
<sequence length="196" mass="21394">MLKTRSVLLLTLLLSLFSSALTAEMETVKTKNFEGDKFVFPKDIKGTPLSLLFLAMGKDQENGTLQQQQQIEWHKALAEKGILNEQVAAYHFPVMESPPFFVKGIIRSAMADAYEGTADLSQSGVLYIDDLEEFAKEGGLTLDELPTLVLLSEDGKIIKEFKGVYSEELATAIAAAINAELAPSEEQAAVPNTPTP</sequence>
<accession>A0A1X9N5T6</accession>